<keyword evidence="11 13" id="KW-0961">Cell wall biogenesis/degradation</keyword>
<dbReference type="UniPathway" id="UPA00219"/>
<dbReference type="GO" id="GO:0005829">
    <property type="term" value="C:cytosol"/>
    <property type="evidence" value="ECO:0007669"/>
    <property type="project" value="TreeGrafter"/>
</dbReference>
<gene>
    <name evidence="13" type="primary">ddl</name>
    <name evidence="18" type="ORF">DYP60_05315</name>
</gene>
<dbReference type="RefSeq" id="WP_117329846.1">
    <property type="nucleotide sequence ID" value="NZ_QUWK01000004.1"/>
</dbReference>
<comment type="cofactor">
    <cofactor evidence="1">
        <name>Mn(2+)</name>
        <dbReference type="ChEBI" id="CHEBI:29035"/>
    </cofactor>
</comment>
<dbReference type="InterPro" id="IPR011095">
    <property type="entry name" value="Dala_Dala_lig_C"/>
</dbReference>
<dbReference type="InterPro" id="IPR016185">
    <property type="entry name" value="PreATP-grasp_dom_sf"/>
</dbReference>
<dbReference type="GO" id="GO:0009252">
    <property type="term" value="P:peptidoglycan biosynthetic process"/>
    <property type="evidence" value="ECO:0007669"/>
    <property type="project" value="UniProtKB-UniRule"/>
</dbReference>
<feature type="binding site" evidence="15">
    <location>
        <position position="306"/>
    </location>
    <ligand>
        <name>Mg(2+)</name>
        <dbReference type="ChEBI" id="CHEBI:18420"/>
        <label>2</label>
    </ligand>
</feature>
<keyword evidence="4 15" id="KW-0479">Metal-binding</keyword>
<accession>A0A372MI64</accession>
<dbReference type="PROSITE" id="PS50975">
    <property type="entry name" value="ATP_GRASP"/>
    <property type="match status" value="1"/>
</dbReference>
<evidence type="ECO:0000256" key="4">
    <source>
        <dbReference type="ARBA" id="ARBA00022723"/>
    </source>
</evidence>
<evidence type="ECO:0000313" key="18">
    <source>
        <dbReference type="EMBL" id="RFU95434.1"/>
    </source>
</evidence>
<comment type="caution">
    <text evidence="18">The sequence shown here is derived from an EMBL/GenBank/DDBJ whole genome shotgun (WGS) entry which is preliminary data.</text>
</comment>
<feature type="active site" evidence="14">
    <location>
        <position position="317"/>
    </location>
</feature>
<dbReference type="PROSITE" id="PS00844">
    <property type="entry name" value="DALA_DALA_LIGASE_2"/>
    <property type="match status" value="1"/>
</dbReference>
<keyword evidence="6 16" id="KW-0067">ATP-binding</keyword>
<name>A0A372MI64_9SPIR</name>
<dbReference type="NCBIfam" id="NF002528">
    <property type="entry name" value="PRK01966.1-4"/>
    <property type="match status" value="1"/>
</dbReference>
<evidence type="ECO:0000256" key="6">
    <source>
        <dbReference type="ARBA" id="ARBA00022840"/>
    </source>
</evidence>
<dbReference type="Gene3D" id="3.30.470.20">
    <property type="entry name" value="ATP-grasp fold, B domain"/>
    <property type="match status" value="1"/>
</dbReference>
<dbReference type="Pfam" id="PF07478">
    <property type="entry name" value="Dala_Dala_lig_C"/>
    <property type="match status" value="1"/>
</dbReference>
<dbReference type="InterPro" id="IPR011127">
    <property type="entry name" value="Dala_Dala_lig_N"/>
</dbReference>
<keyword evidence="19" id="KW-1185">Reference proteome</keyword>
<evidence type="ECO:0000256" key="5">
    <source>
        <dbReference type="ARBA" id="ARBA00022741"/>
    </source>
</evidence>
<keyword evidence="13" id="KW-0963">Cytoplasm</keyword>
<evidence type="ECO:0000256" key="10">
    <source>
        <dbReference type="ARBA" id="ARBA00023211"/>
    </source>
</evidence>
<dbReference type="EC" id="6.3.2.4" evidence="13"/>
<feature type="binding site" evidence="15">
    <location>
        <position position="306"/>
    </location>
    <ligand>
        <name>Mg(2+)</name>
        <dbReference type="ChEBI" id="CHEBI:18420"/>
        <label>1</label>
    </ligand>
</feature>
<comment type="cofactor">
    <cofactor evidence="15">
        <name>Mg(2+)</name>
        <dbReference type="ChEBI" id="CHEBI:18420"/>
    </cofactor>
    <cofactor evidence="15">
        <name>Mn(2+)</name>
        <dbReference type="ChEBI" id="CHEBI:29035"/>
    </cofactor>
    <text evidence="15">Binds 2 magnesium or manganese ions per subunit.</text>
</comment>
<dbReference type="InterPro" id="IPR011761">
    <property type="entry name" value="ATP-grasp"/>
</dbReference>
<keyword evidence="3 13" id="KW-0436">Ligase</keyword>
<dbReference type="HAMAP" id="MF_00047">
    <property type="entry name" value="Dala_Dala_lig"/>
    <property type="match status" value="1"/>
</dbReference>
<dbReference type="Pfam" id="PF01820">
    <property type="entry name" value="Dala_Dala_lig_N"/>
    <property type="match status" value="1"/>
</dbReference>
<dbReference type="AlphaFoldDB" id="A0A372MI64"/>
<evidence type="ECO:0000256" key="3">
    <source>
        <dbReference type="ARBA" id="ARBA00022598"/>
    </source>
</evidence>
<dbReference type="GO" id="GO:0008360">
    <property type="term" value="P:regulation of cell shape"/>
    <property type="evidence" value="ECO:0007669"/>
    <property type="project" value="UniProtKB-KW"/>
</dbReference>
<dbReference type="GO" id="GO:0008716">
    <property type="term" value="F:D-alanine-D-alanine ligase activity"/>
    <property type="evidence" value="ECO:0007669"/>
    <property type="project" value="UniProtKB-UniRule"/>
</dbReference>
<dbReference type="SUPFAM" id="SSF52440">
    <property type="entry name" value="PreATP-grasp domain"/>
    <property type="match status" value="1"/>
</dbReference>
<comment type="subcellular location">
    <subcellularLocation>
        <location evidence="13">Cytoplasm</location>
    </subcellularLocation>
</comment>
<reference evidence="18 19" key="2">
    <citation type="submission" date="2018-09" db="EMBL/GenBank/DDBJ databases">
        <title>Genome of Sphaerochaeta halotolerans strain 4-11.</title>
        <authorList>
            <person name="Nazina T.N."/>
            <person name="Sokolova D.S."/>
        </authorList>
    </citation>
    <scope>NUCLEOTIDE SEQUENCE [LARGE SCALE GENOMIC DNA]</scope>
    <source>
        <strain evidence="18 19">4-11</strain>
    </source>
</reference>
<keyword evidence="8 13" id="KW-0133">Cell shape</keyword>
<evidence type="ECO:0000313" key="19">
    <source>
        <dbReference type="Proteomes" id="UP000264002"/>
    </source>
</evidence>
<dbReference type="GO" id="GO:0046872">
    <property type="term" value="F:metal ion binding"/>
    <property type="evidence" value="ECO:0007669"/>
    <property type="project" value="UniProtKB-KW"/>
</dbReference>
<evidence type="ECO:0000256" key="8">
    <source>
        <dbReference type="ARBA" id="ARBA00022960"/>
    </source>
</evidence>
<evidence type="ECO:0000259" key="17">
    <source>
        <dbReference type="PROSITE" id="PS50975"/>
    </source>
</evidence>
<dbReference type="GO" id="GO:0005524">
    <property type="term" value="F:ATP binding"/>
    <property type="evidence" value="ECO:0007669"/>
    <property type="project" value="UniProtKB-UniRule"/>
</dbReference>
<evidence type="ECO:0000256" key="13">
    <source>
        <dbReference type="HAMAP-Rule" id="MF_00047"/>
    </source>
</evidence>
<feature type="binding site" evidence="15">
    <location>
        <position position="294"/>
    </location>
    <ligand>
        <name>Mg(2+)</name>
        <dbReference type="ChEBI" id="CHEBI:18420"/>
        <label>1</label>
    </ligand>
</feature>
<comment type="similarity">
    <text evidence="2 13">Belongs to the D-alanine--D-alanine ligase family.</text>
</comment>
<comment type="pathway">
    <text evidence="13">Cell wall biogenesis; peptidoglycan biosynthesis.</text>
</comment>
<dbReference type="PANTHER" id="PTHR23132">
    <property type="entry name" value="D-ALANINE--D-ALANINE LIGASE"/>
    <property type="match status" value="1"/>
</dbReference>
<feature type="active site" evidence="14">
    <location>
        <position position="13"/>
    </location>
</feature>
<evidence type="ECO:0000256" key="11">
    <source>
        <dbReference type="ARBA" id="ARBA00023316"/>
    </source>
</evidence>
<dbReference type="Gene3D" id="3.30.1490.20">
    <property type="entry name" value="ATP-grasp fold, A domain"/>
    <property type="match status" value="1"/>
</dbReference>
<dbReference type="PROSITE" id="PS00843">
    <property type="entry name" value="DALA_DALA_LIGASE_1"/>
    <property type="match status" value="1"/>
</dbReference>
<dbReference type="NCBIfam" id="TIGR01205">
    <property type="entry name" value="D_ala_D_alaTIGR"/>
    <property type="match status" value="1"/>
</dbReference>
<dbReference type="GO" id="GO:0071555">
    <property type="term" value="P:cell wall organization"/>
    <property type="evidence" value="ECO:0007669"/>
    <property type="project" value="UniProtKB-KW"/>
</dbReference>
<dbReference type="InterPro" id="IPR013815">
    <property type="entry name" value="ATP_grasp_subdomain_1"/>
</dbReference>
<evidence type="ECO:0000256" key="14">
    <source>
        <dbReference type="PIRSR" id="PIRSR039102-1"/>
    </source>
</evidence>
<keyword evidence="5 16" id="KW-0547">Nucleotide-binding</keyword>
<sequence>MQVALLYGGRSAEHEVSINSAFTIHQALLQAGYSVLLIAITIKGRWFLQQELNHQFDTSQPLNLRPGMGIFKGEEKLSIDAAFATTHGYQGEDGNLQGACLLCNIPLCGCDTVSSAIGMHKAIASELFSAHGIPIVPSSTIDSYQLATLTRELFHTMCATHGQDLFIKPENAGSSVGVVALPNATYHEFLEAVEDAARYSERVLVQPYKKSIMEVECAILRTEDGTLHVAGPGRVIDPAKEREGFLSYAHKYGQIDTAHIRVPAELPPAMENRIKDYARRAFLAIKADGYARVDFFVHGDTIFLNEINTSPGMTEKSHYPVLMASIGFDLPCVVTSLIHHAIQRGKEERGRCFTPPKP</sequence>
<dbReference type="EMBL" id="QUWK01000004">
    <property type="protein sequence ID" value="RFU95434.1"/>
    <property type="molecule type" value="Genomic_DNA"/>
</dbReference>
<keyword evidence="10 15" id="KW-0464">Manganese</keyword>
<evidence type="ECO:0000256" key="15">
    <source>
        <dbReference type="PIRSR" id="PIRSR039102-3"/>
    </source>
</evidence>
<feature type="active site" evidence="14">
    <location>
        <position position="174"/>
    </location>
</feature>
<evidence type="ECO:0000256" key="1">
    <source>
        <dbReference type="ARBA" id="ARBA00001936"/>
    </source>
</evidence>
<evidence type="ECO:0000256" key="12">
    <source>
        <dbReference type="ARBA" id="ARBA00047614"/>
    </source>
</evidence>
<organism evidence="18 19">
    <name type="scientific">Sphaerochaeta halotolerans</name>
    <dbReference type="NCBI Taxonomy" id="2293840"/>
    <lineage>
        <taxon>Bacteria</taxon>
        <taxon>Pseudomonadati</taxon>
        <taxon>Spirochaetota</taxon>
        <taxon>Spirochaetia</taxon>
        <taxon>Spirochaetales</taxon>
        <taxon>Sphaerochaetaceae</taxon>
        <taxon>Sphaerochaeta</taxon>
    </lineage>
</organism>
<evidence type="ECO:0000256" key="7">
    <source>
        <dbReference type="ARBA" id="ARBA00022842"/>
    </source>
</evidence>
<keyword evidence="7 15" id="KW-0460">Magnesium</keyword>
<evidence type="ECO:0000256" key="9">
    <source>
        <dbReference type="ARBA" id="ARBA00022984"/>
    </source>
</evidence>
<dbReference type="SUPFAM" id="SSF56059">
    <property type="entry name" value="Glutathione synthetase ATP-binding domain-like"/>
    <property type="match status" value="1"/>
</dbReference>
<feature type="domain" description="ATP-grasp" evidence="17">
    <location>
        <begin position="125"/>
        <end position="339"/>
    </location>
</feature>
<dbReference type="Gene3D" id="3.40.50.20">
    <property type="match status" value="1"/>
</dbReference>
<dbReference type="InterPro" id="IPR000291">
    <property type="entry name" value="D-Ala_lig_Van_CS"/>
</dbReference>
<comment type="function">
    <text evidence="13">Cell wall formation.</text>
</comment>
<dbReference type="PANTHER" id="PTHR23132:SF25">
    <property type="entry name" value="D-ALANINE--D-ALANINE LIGASE A"/>
    <property type="match status" value="1"/>
</dbReference>
<protein>
    <recommendedName>
        <fullName evidence="13">D-alanine--D-alanine ligase</fullName>
        <ecNumber evidence="13">6.3.2.4</ecNumber>
    </recommendedName>
    <alternativeName>
        <fullName evidence="13">D-Ala-D-Ala ligase</fullName>
    </alternativeName>
    <alternativeName>
        <fullName evidence="13">D-alanylalanine synthetase</fullName>
    </alternativeName>
</protein>
<proteinExistence type="inferred from homology"/>
<reference evidence="19" key="1">
    <citation type="submission" date="2018-08" db="EMBL/GenBank/DDBJ databases">
        <authorList>
            <person name="Grouzdev D.S."/>
            <person name="Krutkina M.S."/>
        </authorList>
    </citation>
    <scope>NUCLEOTIDE SEQUENCE [LARGE SCALE GENOMIC DNA]</scope>
    <source>
        <strain evidence="19">4-11</strain>
    </source>
</reference>
<evidence type="ECO:0000256" key="2">
    <source>
        <dbReference type="ARBA" id="ARBA00010871"/>
    </source>
</evidence>
<dbReference type="PIRSF" id="PIRSF039102">
    <property type="entry name" value="Ddl/VanB"/>
    <property type="match status" value="1"/>
</dbReference>
<feature type="binding site" evidence="15">
    <location>
        <position position="308"/>
    </location>
    <ligand>
        <name>Mg(2+)</name>
        <dbReference type="ChEBI" id="CHEBI:18420"/>
        <label>2</label>
    </ligand>
</feature>
<dbReference type="InterPro" id="IPR005905">
    <property type="entry name" value="D_ala_D_ala"/>
</dbReference>
<dbReference type="Proteomes" id="UP000264002">
    <property type="component" value="Unassembled WGS sequence"/>
</dbReference>
<comment type="catalytic activity">
    <reaction evidence="12 13">
        <text>2 D-alanine + ATP = D-alanyl-D-alanine + ADP + phosphate + H(+)</text>
        <dbReference type="Rhea" id="RHEA:11224"/>
        <dbReference type="ChEBI" id="CHEBI:15378"/>
        <dbReference type="ChEBI" id="CHEBI:30616"/>
        <dbReference type="ChEBI" id="CHEBI:43474"/>
        <dbReference type="ChEBI" id="CHEBI:57416"/>
        <dbReference type="ChEBI" id="CHEBI:57822"/>
        <dbReference type="ChEBI" id="CHEBI:456216"/>
        <dbReference type="EC" id="6.3.2.4"/>
    </reaction>
</comment>
<evidence type="ECO:0000256" key="16">
    <source>
        <dbReference type="PROSITE-ProRule" id="PRU00409"/>
    </source>
</evidence>
<keyword evidence="9 13" id="KW-0573">Peptidoglycan synthesis</keyword>